<dbReference type="AlphaFoldDB" id="A0A6J5UXC9"/>
<sequence length="381" mass="44522">MANLFQASRLDQFFTFVSPVEFAIVWGFSPASPSIAVPMFQPPLYHRFLMARKEYRSLEYWKSDNDIVYILECFDKEKKAFVFGERIEWITRNDMSLLFGLPCVGEEIHFQNYKRIVGSGFTERRLADYKDLSQRVLEEQILRVWKQLDEKIDCICGQFGNDATQYLENSLLNMNSVESACGCLVGLLFWVCEHKKLIQPIEGREHISPKFVKWNLLSLCKIEMCSIHTLQEIKAKDETSARAEVATYSIDGMQSGRTFKQLKKEIAKLQKGKGKYESPQPRSMIVRMRARTRQPLVRPEYAYPDKLGKTHCKKMKVDQGYTCKAKPIGVRRLRVGKCLSLHEADIFKKYLDANNPMDAFWHRVRSAVYRKVHYNFCMRKQ</sequence>
<reference evidence="1 2" key="1">
    <citation type="submission" date="2020-05" db="EMBL/GenBank/DDBJ databases">
        <authorList>
            <person name="Campoy J."/>
            <person name="Schneeberger K."/>
            <person name="Spophaly S."/>
        </authorList>
    </citation>
    <scope>NUCLEOTIDE SEQUENCE [LARGE SCALE GENOMIC DNA]</scope>
    <source>
        <strain evidence="1">PruArmRojPasFocal</strain>
    </source>
</reference>
<evidence type="ECO:0000313" key="1">
    <source>
        <dbReference type="EMBL" id="CAB4278498.1"/>
    </source>
</evidence>
<organism evidence="1 2">
    <name type="scientific">Prunus armeniaca</name>
    <name type="common">Apricot</name>
    <name type="synonym">Armeniaca vulgaris</name>
    <dbReference type="NCBI Taxonomy" id="36596"/>
    <lineage>
        <taxon>Eukaryota</taxon>
        <taxon>Viridiplantae</taxon>
        <taxon>Streptophyta</taxon>
        <taxon>Embryophyta</taxon>
        <taxon>Tracheophyta</taxon>
        <taxon>Spermatophyta</taxon>
        <taxon>Magnoliopsida</taxon>
        <taxon>eudicotyledons</taxon>
        <taxon>Gunneridae</taxon>
        <taxon>Pentapetalae</taxon>
        <taxon>rosids</taxon>
        <taxon>fabids</taxon>
        <taxon>Rosales</taxon>
        <taxon>Rosaceae</taxon>
        <taxon>Amygdaloideae</taxon>
        <taxon>Amygdaleae</taxon>
        <taxon>Prunus</taxon>
    </lineage>
</organism>
<protein>
    <recommendedName>
        <fullName evidence="3">Aminotransferase-like plant mobile domain-containing protein</fullName>
    </recommendedName>
</protein>
<gene>
    <name evidence="1" type="ORF">CURHAP_LOCUS29539</name>
</gene>
<dbReference type="Proteomes" id="UP000507222">
    <property type="component" value="Unassembled WGS sequence"/>
</dbReference>
<evidence type="ECO:0000313" key="2">
    <source>
        <dbReference type="Proteomes" id="UP000507222"/>
    </source>
</evidence>
<proteinExistence type="predicted"/>
<dbReference type="EMBL" id="CAEKDK010000004">
    <property type="protein sequence ID" value="CAB4278498.1"/>
    <property type="molecule type" value="Genomic_DNA"/>
</dbReference>
<name>A0A6J5UXC9_PRUAR</name>
<evidence type="ECO:0008006" key="3">
    <source>
        <dbReference type="Google" id="ProtNLM"/>
    </source>
</evidence>
<accession>A0A6J5UXC9</accession>